<dbReference type="SUPFAM" id="SSF52833">
    <property type="entry name" value="Thioredoxin-like"/>
    <property type="match status" value="1"/>
</dbReference>
<feature type="chain" id="PRO_5009582571" description="Thioredoxin domain-containing protein" evidence="3">
    <location>
        <begin position="20"/>
        <end position="143"/>
    </location>
</feature>
<evidence type="ECO:0000256" key="2">
    <source>
        <dbReference type="ARBA" id="ARBA00022729"/>
    </source>
</evidence>
<comment type="caution">
    <text evidence="5">The sequence shown here is derived from an EMBL/GenBank/DDBJ whole genome shotgun (WGS) entry which is preliminary data.</text>
</comment>
<dbReference type="PROSITE" id="PS00194">
    <property type="entry name" value="THIOREDOXIN_1"/>
    <property type="match status" value="1"/>
</dbReference>
<evidence type="ECO:0000259" key="4">
    <source>
        <dbReference type="PROSITE" id="PS51352"/>
    </source>
</evidence>
<accession>A0A1G2DEN8</accession>
<sequence length="143" mass="16264">MKILIGWFMIFFFAASVYAAEVYVNDDRLPELSKPRAVLYFHADWCPYCKKFLPTWNAVVNDPANQELATFVRINSDTAKMLMKKFNIKGVPTLLIFHQSGGKEVIGDPINPSTRDFPGASYRPWNPEEFKRFAADGTTPTPP</sequence>
<gene>
    <name evidence="5" type="ORF">A3D67_02390</name>
</gene>
<evidence type="ECO:0000313" key="6">
    <source>
        <dbReference type="Proteomes" id="UP000178099"/>
    </source>
</evidence>
<evidence type="ECO:0000313" key="5">
    <source>
        <dbReference type="EMBL" id="OGZ12013.1"/>
    </source>
</evidence>
<reference evidence="5 6" key="1">
    <citation type="journal article" date="2016" name="Nat. Commun.">
        <title>Thousands of microbial genomes shed light on interconnected biogeochemical processes in an aquifer system.</title>
        <authorList>
            <person name="Anantharaman K."/>
            <person name="Brown C.T."/>
            <person name="Hug L.A."/>
            <person name="Sharon I."/>
            <person name="Castelle C.J."/>
            <person name="Probst A.J."/>
            <person name="Thomas B.C."/>
            <person name="Singh A."/>
            <person name="Wilkins M.J."/>
            <person name="Karaoz U."/>
            <person name="Brodie E.L."/>
            <person name="Williams K.H."/>
            <person name="Hubbard S.S."/>
            <person name="Banfield J.F."/>
        </authorList>
    </citation>
    <scope>NUCLEOTIDE SEQUENCE [LARGE SCALE GENOMIC DNA]</scope>
</reference>
<evidence type="ECO:0000256" key="1">
    <source>
        <dbReference type="ARBA" id="ARBA00006347"/>
    </source>
</evidence>
<name>A0A1G2DEN8_9BACT</name>
<dbReference type="InterPro" id="IPR036249">
    <property type="entry name" value="Thioredoxin-like_sf"/>
</dbReference>
<dbReference type="GO" id="GO:0003756">
    <property type="term" value="F:protein disulfide isomerase activity"/>
    <property type="evidence" value="ECO:0007669"/>
    <property type="project" value="TreeGrafter"/>
</dbReference>
<dbReference type="InterPro" id="IPR051063">
    <property type="entry name" value="PDI"/>
</dbReference>
<dbReference type="PANTHER" id="PTHR45672:SF3">
    <property type="entry name" value="THIOREDOXIN DOMAIN-CONTAINING PROTEIN 5"/>
    <property type="match status" value="1"/>
</dbReference>
<protein>
    <recommendedName>
        <fullName evidence="4">Thioredoxin domain-containing protein</fullName>
    </recommendedName>
</protein>
<feature type="domain" description="Thioredoxin" evidence="4">
    <location>
        <begin position="3"/>
        <end position="139"/>
    </location>
</feature>
<dbReference type="AlphaFoldDB" id="A0A1G2DEN8"/>
<feature type="signal peptide" evidence="3">
    <location>
        <begin position="1"/>
        <end position="19"/>
    </location>
</feature>
<keyword evidence="2 3" id="KW-0732">Signal</keyword>
<dbReference type="InterPro" id="IPR017937">
    <property type="entry name" value="Thioredoxin_CS"/>
</dbReference>
<organism evidence="5 6">
    <name type="scientific">Candidatus Lloydbacteria bacterium RIFCSPHIGHO2_02_FULL_51_22</name>
    <dbReference type="NCBI Taxonomy" id="1798663"/>
    <lineage>
        <taxon>Bacteria</taxon>
        <taxon>Candidatus Lloydiibacteriota</taxon>
    </lineage>
</organism>
<dbReference type="PROSITE" id="PS51352">
    <property type="entry name" value="THIOREDOXIN_2"/>
    <property type="match status" value="1"/>
</dbReference>
<dbReference type="GO" id="GO:0005737">
    <property type="term" value="C:cytoplasm"/>
    <property type="evidence" value="ECO:0007669"/>
    <property type="project" value="UniProtKB-ARBA"/>
</dbReference>
<dbReference type="PANTHER" id="PTHR45672">
    <property type="entry name" value="PROTEIN DISULFIDE-ISOMERASE C17H9.14C-RELATED"/>
    <property type="match status" value="1"/>
</dbReference>
<proteinExistence type="inferred from homology"/>
<evidence type="ECO:0000256" key="3">
    <source>
        <dbReference type="SAM" id="SignalP"/>
    </source>
</evidence>
<comment type="similarity">
    <text evidence="1">Belongs to the protein disulfide isomerase family.</text>
</comment>
<dbReference type="CDD" id="cd02947">
    <property type="entry name" value="TRX_family"/>
    <property type="match status" value="1"/>
</dbReference>
<dbReference type="GO" id="GO:0006457">
    <property type="term" value="P:protein folding"/>
    <property type="evidence" value="ECO:0007669"/>
    <property type="project" value="TreeGrafter"/>
</dbReference>
<dbReference type="InterPro" id="IPR013766">
    <property type="entry name" value="Thioredoxin_domain"/>
</dbReference>
<dbReference type="Proteomes" id="UP000178099">
    <property type="component" value="Unassembled WGS sequence"/>
</dbReference>
<dbReference type="EMBL" id="MHLN01000012">
    <property type="protein sequence ID" value="OGZ12013.1"/>
    <property type="molecule type" value="Genomic_DNA"/>
</dbReference>
<dbReference type="GO" id="GO:0012505">
    <property type="term" value="C:endomembrane system"/>
    <property type="evidence" value="ECO:0007669"/>
    <property type="project" value="UniProtKB-ARBA"/>
</dbReference>
<dbReference type="Pfam" id="PF00085">
    <property type="entry name" value="Thioredoxin"/>
    <property type="match status" value="1"/>
</dbReference>
<dbReference type="Gene3D" id="3.40.30.10">
    <property type="entry name" value="Glutaredoxin"/>
    <property type="match status" value="1"/>
</dbReference>